<evidence type="ECO:0000313" key="3">
    <source>
        <dbReference type="Proteomes" id="UP001239994"/>
    </source>
</evidence>
<sequence>MDTPPPEARSSRTYAPMPKPRTGKKAAAPVPEPGQSLLPRLVRDTSCRLTKAIGQFFTEVVGAEMGAKIELLRVALYAFVTPYGCFYVKIIQMKTTKNHKKDGTAMDLSPFTTHNTLRVGSMTLGYLNNSDFGFAHNKSRSSQHMRLPPYRSMLQNEQPNKDAVRERDSGRVTPLVSVAIPQATQPDPVPGMRDAAHPGPVPVRETPPVLALYRCERRRPSWPCSGARDAARPGPVPVRETPPVLALFRCERRRPSWPCSGARDAARPGPVPVRETPPVLVLFWCERCRPSWPCSGARDAARPGPVPSARHAARPGPVLGTRDTSHLGLVPGVRDATHPGPGPVPGIVDAASCVPVPGIVDVARPVPRSFPVATPLDPPPPLMAAAAPPDPHPLIAAALPLGPPDLPQLIIAAAPQDLPPLMATAAALDPPVPVPVVGETTPQVPMPRARPVPLVAPRSSPVAPTAPLFLPALLPGSRIQSAAQLVHEQVRKRGDSVPL</sequence>
<dbReference type="EMBL" id="JAROKS010000004">
    <property type="protein sequence ID" value="KAK1803900.1"/>
    <property type="molecule type" value="Genomic_DNA"/>
</dbReference>
<accession>A0AAD8ZUW8</accession>
<gene>
    <name evidence="2" type="ORF">P4O66_003844</name>
</gene>
<organism evidence="2 3">
    <name type="scientific">Electrophorus voltai</name>
    <dbReference type="NCBI Taxonomy" id="2609070"/>
    <lineage>
        <taxon>Eukaryota</taxon>
        <taxon>Metazoa</taxon>
        <taxon>Chordata</taxon>
        <taxon>Craniata</taxon>
        <taxon>Vertebrata</taxon>
        <taxon>Euteleostomi</taxon>
        <taxon>Actinopterygii</taxon>
        <taxon>Neopterygii</taxon>
        <taxon>Teleostei</taxon>
        <taxon>Ostariophysi</taxon>
        <taxon>Gymnotiformes</taxon>
        <taxon>Gymnotoidei</taxon>
        <taxon>Gymnotidae</taxon>
        <taxon>Electrophorus</taxon>
    </lineage>
</organism>
<reference evidence="2" key="1">
    <citation type="submission" date="2023-03" db="EMBL/GenBank/DDBJ databases">
        <title>Electrophorus voltai genome.</title>
        <authorList>
            <person name="Bian C."/>
        </authorList>
    </citation>
    <scope>NUCLEOTIDE SEQUENCE</scope>
    <source>
        <strain evidence="2">CB-2022</strain>
        <tissue evidence="2">Muscle</tissue>
    </source>
</reference>
<comment type="caution">
    <text evidence="2">The sequence shown here is derived from an EMBL/GenBank/DDBJ whole genome shotgun (WGS) entry which is preliminary data.</text>
</comment>
<dbReference type="Proteomes" id="UP001239994">
    <property type="component" value="Unassembled WGS sequence"/>
</dbReference>
<feature type="region of interest" description="Disordered" evidence="1">
    <location>
        <begin position="1"/>
        <end position="37"/>
    </location>
</feature>
<evidence type="ECO:0000313" key="2">
    <source>
        <dbReference type="EMBL" id="KAK1803900.1"/>
    </source>
</evidence>
<protein>
    <submittedName>
        <fullName evidence="2">Uncharacterized protein</fullName>
    </submittedName>
</protein>
<feature type="region of interest" description="Disordered" evidence="1">
    <location>
        <begin position="182"/>
        <end position="203"/>
    </location>
</feature>
<feature type="region of interest" description="Disordered" evidence="1">
    <location>
        <begin position="299"/>
        <end position="322"/>
    </location>
</feature>
<evidence type="ECO:0000256" key="1">
    <source>
        <dbReference type="SAM" id="MobiDB-lite"/>
    </source>
</evidence>
<dbReference type="AlphaFoldDB" id="A0AAD8ZUW8"/>
<name>A0AAD8ZUW8_9TELE</name>
<keyword evidence="3" id="KW-1185">Reference proteome</keyword>
<proteinExistence type="predicted"/>